<gene>
    <name evidence="2" type="ORF">EUTSA_v10002898mg</name>
</gene>
<dbReference type="AlphaFoldDB" id="V4L070"/>
<proteinExistence type="predicted"/>
<dbReference type="EMBL" id="KI517609">
    <property type="protein sequence ID" value="ESQ36984.1"/>
    <property type="molecule type" value="Genomic_DNA"/>
</dbReference>
<sequence length="280" mass="32720">MASEKVPSELEEDILVRVPPLSIARFRTRFVNNHLARARPEFILRAKCNLYSKLMIYIPSYCDGLLLCALNSGATIWNLWLRQTRQNKVQLFSLYGIRYDSNSLERMSLMNGNFSWIAYNKATLEYFIKIFDCSKEIFKPLSIRPCKYYVRYHSLAVFKGDQFLILEQCIRTKRIEIWVTKNKIKNEDGEMVWIKFMTVSIPNCMLYNTWHGSSPSYFVDNNIYGKIMRLGRWSTPLRVVCCNDACGQACNFIVRGDHAKKIKIDSVAATDSVQSHRFWL</sequence>
<name>V4L070_EUTSA</name>
<feature type="domain" description="F-box associated beta-propeller type 1" evidence="1">
    <location>
        <begin position="52"/>
        <end position="104"/>
    </location>
</feature>
<feature type="domain" description="F-box associated beta-propeller type 1" evidence="1">
    <location>
        <begin position="110"/>
        <end position="269"/>
    </location>
</feature>
<dbReference type="KEGG" id="eus:EUTSA_v10002898mg"/>
<evidence type="ECO:0000313" key="2">
    <source>
        <dbReference type="EMBL" id="ESQ36984.1"/>
    </source>
</evidence>
<accession>V4L070</accession>
<dbReference type="NCBIfam" id="TIGR01640">
    <property type="entry name" value="F_box_assoc_1"/>
    <property type="match status" value="1"/>
</dbReference>
<protein>
    <recommendedName>
        <fullName evidence="1">F-box associated beta-propeller type 1 domain-containing protein</fullName>
    </recommendedName>
</protein>
<evidence type="ECO:0000259" key="1">
    <source>
        <dbReference type="Pfam" id="PF07734"/>
    </source>
</evidence>
<dbReference type="Pfam" id="PF07734">
    <property type="entry name" value="FBA_1"/>
    <property type="match status" value="2"/>
</dbReference>
<organism evidence="2 3">
    <name type="scientific">Eutrema salsugineum</name>
    <name type="common">Saltwater cress</name>
    <name type="synonym">Sisymbrium salsugineum</name>
    <dbReference type="NCBI Taxonomy" id="72664"/>
    <lineage>
        <taxon>Eukaryota</taxon>
        <taxon>Viridiplantae</taxon>
        <taxon>Streptophyta</taxon>
        <taxon>Embryophyta</taxon>
        <taxon>Tracheophyta</taxon>
        <taxon>Spermatophyta</taxon>
        <taxon>Magnoliopsida</taxon>
        <taxon>eudicotyledons</taxon>
        <taxon>Gunneridae</taxon>
        <taxon>Pentapetalae</taxon>
        <taxon>rosids</taxon>
        <taxon>malvids</taxon>
        <taxon>Brassicales</taxon>
        <taxon>Brassicaceae</taxon>
        <taxon>Eutremeae</taxon>
        <taxon>Eutrema</taxon>
    </lineage>
</organism>
<dbReference type="OMA" id="NQLACAR"/>
<keyword evidence="3" id="KW-1185">Reference proteome</keyword>
<dbReference type="InterPro" id="IPR017451">
    <property type="entry name" value="F-box-assoc_interact_dom"/>
</dbReference>
<dbReference type="Gramene" id="ESQ36984">
    <property type="protein sequence ID" value="ESQ36984"/>
    <property type="gene ID" value="EUTSA_v10002898mg"/>
</dbReference>
<reference evidence="2 3" key="1">
    <citation type="journal article" date="2013" name="Front. Plant Sci.">
        <title>The Reference Genome of the Halophytic Plant Eutrema salsugineum.</title>
        <authorList>
            <person name="Yang R."/>
            <person name="Jarvis D.E."/>
            <person name="Chen H."/>
            <person name="Beilstein M.A."/>
            <person name="Grimwood J."/>
            <person name="Jenkins J."/>
            <person name="Shu S."/>
            <person name="Prochnik S."/>
            <person name="Xin M."/>
            <person name="Ma C."/>
            <person name="Schmutz J."/>
            <person name="Wing R.A."/>
            <person name="Mitchell-Olds T."/>
            <person name="Schumaker K.S."/>
            <person name="Wang X."/>
        </authorList>
    </citation>
    <scope>NUCLEOTIDE SEQUENCE [LARGE SCALE GENOMIC DNA]</scope>
</reference>
<dbReference type="Proteomes" id="UP000030689">
    <property type="component" value="Unassembled WGS sequence"/>
</dbReference>
<evidence type="ECO:0000313" key="3">
    <source>
        <dbReference type="Proteomes" id="UP000030689"/>
    </source>
</evidence>
<dbReference type="InterPro" id="IPR006527">
    <property type="entry name" value="F-box-assoc_dom_typ1"/>
</dbReference>